<gene>
    <name evidence="2" type="ORF">HPB48_007603</name>
</gene>
<keyword evidence="3" id="KW-1185">Reference proteome</keyword>
<evidence type="ECO:0000313" key="2">
    <source>
        <dbReference type="EMBL" id="KAH9365337.1"/>
    </source>
</evidence>
<organism evidence="2 3">
    <name type="scientific">Haemaphysalis longicornis</name>
    <name type="common">Bush tick</name>
    <dbReference type="NCBI Taxonomy" id="44386"/>
    <lineage>
        <taxon>Eukaryota</taxon>
        <taxon>Metazoa</taxon>
        <taxon>Ecdysozoa</taxon>
        <taxon>Arthropoda</taxon>
        <taxon>Chelicerata</taxon>
        <taxon>Arachnida</taxon>
        <taxon>Acari</taxon>
        <taxon>Parasitiformes</taxon>
        <taxon>Ixodida</taxon>
        <taxon>Ixodoidea</taxon>
        <taxon>Ixodidae</taxon>
        <taxon>Haemaphysalinae</taxon>
        <taxon>Haemaphysalis</taxon>
    </lineage>
</organism>
<dbReference type="AlphaFoldDB" id="A0A9J6FSU9"/>
<reference evidence="2 3" key="1">
    <citation type="journal article" date="2020" name="Cell">
        <title>Large-Scale Comparative Analyses of Tick Genomes Elucidate Their Genetic Diversity and Vector Capacities.</title>
        <authorList>
            <consortium name="Tick Genome and Microbiome Consortium (TIGMIC)"/>
            <person name="Jia N."/>
            <person name="Wang J."/>
            <person name="Shi W."/>
            <person name="Du L."/>
            <person name="Sun Y."/>
            <person name="Zhan W."/>
            <person name="Jiang J.F."/>
            <person name="Wang Q."/>
            <person name="Zhang B."/>
            <person name="Ji P."/>
            <person name="Bell-Sakyi L."/>
            <person name="Cui X.M."/>
            <person name="Yuan T.T."/>
            <person name="Jiang B.G."/>
            <person name="Yang W.F."/>
            <person name="Lam T.T."/>
            <person name="Chang Q.C."/>
            <person name="Ding S.J."/>
            <person name="Wang X.J."/>
            <person name="Zhu J.G."/>
            <person name="Ruan X.D."/>
            <person name="Zhao L."/>
            <person name="Wei J.T."/>
            <person name="Ye R.Z."/>
            <person name="Que T.C."/>
            <person name="Du C.H."/>
            <person name="Zhou Y.H."/>
            <person name="Cheng J.X."/>
            <person name="Dai P.F."/>
            <person name="Guo W.B."/>
            <person name="Han X.H."/>
            <person name="Huang E.J."/>
            <person name="Li L.F."/>
            <person name="Wei W."/>
            <person name="Gao Y.C."/>
            <person name="Liu J.Z."/>
            <person name="Shao H.Z."/>
            <person name="Wang X."/>
            <person name="Wang C.C."/>
            <person name="Yang T.C."/>
            <person name="Huo Q.B."/>
            <person name="Li W."/>
            <person name="Chen H.Y."/>
            <person name="Chen S.E."/>
            <person name="Zhou L.G."/>
            <person name="Ni X.B."/>
            <person name="Tian J.H."/>
            <person name="Sheng Y."/>
            <person name="Liu T."/>
            <person name="Pan Y.S."/>
            <person name="Xia L.Y."/>
            <person name="Li J."/>
            <person name="Zhao F."/>
            <person name="Cao W.C."/>
        </authorList>
    </citation>
    <scope>NUCLEOTIDE SEQUENCE [LARGE SCALE GENOMIC DNA]</scope>
    <source>
        <strain evidence="2">HaeL-2018</strain>
    </source>
</reference>
<dbReference type="OrthoDB" id="6505094at2759"/>
<proteinExistence type="predicted"/>
<evidence type="ECO:0000313" key="3">
    <source>
        <dbReference type="Proteomes" id="UP000821853"/>
    </source>
</evidence>
<accession>A0A9J6FSU9</accession>
<dbReference type="VEuPathDB" id="VectorBase:HLOH_063140"/>
<evidence type="ECO:0000256" key="1">
    <source>
        <dbReference type="SAM" id="MobiDB-lite"/>
    </source>
</evidence>
<feature type="compositionally biased region" description="Basic and acidic residues" evidence="1">
    <location>
        <begin position="226"/>
        <end position="237"/>
    </location>
</feature>
<feature type="region of interest" description="Disordered" evidence="1">
    <location>
        <begin position="213"/>
        <end position="250"/>
    </location>
</feature>
<protein>
    <submittedName>
        <fullName evidence="2">Uncharacterized protein</fullName>
    </submittedName>
</protein>
<sequence length="250" mass="27723">MDLMLSMIDEGYHLGSAVAALVVIAHAVYAGLESVDEVTSLVQKCLLLHFHVMRLRPGSGVLVEVAVWLLDMALHLWFLLVDCTRVVSSLYFHNRPLNTLHCAVLFIFHLQILRRYCTAIHVTVDNEEPVGAEGPGSVGHPVDVDESSMLPMSLSSATKLTSQSTRVVYSRDELSLDLMRMESECSSGTCRCCRPLEDRTSSHLERVGREGSYWLSERSAPGDSDGSVKPHELETTRVRRRSFLGHATAS</sequence>
<name>A0A9J6FSU9_HAELO</name>
<dbReference type="EMBL" id="JABSTR010000003">
    <property type="protein sequence ID" value="KAH9365337.1"/>
    <property type="molecule type" value="Genomic_DNA"/>
</dbReference>
<comment type="caution">
    <text evidence="2">The sequence shown here is derived from an EMBL/GenBank/DDBJ whole genome shotgun (WGS) entry which is preliminary data.</text>
</comment>
<dbReference type="Proteomes" id="UP000821853">
    <property type="component" value="Unassembled WGS sequence"/>
</dbReference>